<sequence length="606" mass="65084">MLAARPWRTQRVERIIRPAGRTDLVAGNGAGAAMHALTHARMPHRPPGTGKEACVSSQASSHAPGRAHPLFSLGAIDAHGSQIMLVLAHSGPHAHRWRCATSAPAFHQEPEDCRALPTVPRDKESACPPNRQASRRNRPLTGAWRTLLDVNINTPRPAHANKTQTTVMLAQARAADSHQGQHCKSTALAEKGRSIKVHDLALEPIGRRVWSGHLRRRPTGPPTIPGLDLRPLDDSNCSIDATSSGDAIRLLRLADDQGEWTGTRNALLHHSPGTSRSRVPAGGVSHMAPCSPFSALATDRLASGDGFTIAMSPNLRAASAHETLQCRLIFPPHRRNRLMPTAQTPGSVPNSHMTANLGHPGSLSLALRTSEVSQPLQNAAPSRSPPWIHIVNASTIALALGMPDRIETQWPPPHGRPHAQPSRSCGFRRRCAPMRLSSPQSPGQVSQACPMTGGLLDLTLKGQTRPGLPCNCPATQGRSSAVLELASEFGVEHPNVERQQLDRIPCSADARLGNPSALTRRRVVRIALGTKFIKGRSQRPSLSIQNIESIAEHRQRTRPMCPTGLRNLAPNADITLIYSYSYNGDMVQTAAVTAAALGPIGPQAQA</sequence>
<evidence type="ECO:0000313" key="2">
    <source>
        <dbReference type="EMBL" id="KAK4086905.1"/>
    </source>
</evidence>
<evidence type="ECO:0000256" key="1">
    <source>
        <dbReference type="SAM" id="MobiDB-lite"/>
    </source>
</evidence>
<dbReference type="EMBL" id="JAWRVI010000037">
    <property type="protein sequence ID" value="KAK4086905.1"/>
    <property type="molecule type" value="Genomic_DNA"/>
</dbReference>
<name>A0ABR0BSA3_PURLI</name>
<reference evidence="2 3" key="1">
    <citation type="journal article" date="2024" name="Microbiol. Resour. Announc.">
        <title>Genome annotations for the ascomycete fungi Trichoderma harzianum, Trichoderma aggressivum, and Purpureocillium lilacinum.</title>
        <authorList>
            <person name="Beijen E.P.W."/>
            <person name="Ohm R.A."/>
        </authorList>
    </citation>
    <scope>NUCLEOTIDE SEQUENCE [LARGE SCALE GENOMIC DNA]</scope>
    <source>
        <strain evidence="2 3">CBS 150709</strain>
    </source>
</reference>
<organism evidence="2 3">
    <name type="scientific">Purpureocillium lilacinum</name>
    <name type="common">Paecilomyces lilacinus</name>
    <dbReference type="NCBI Taxonomy" id="33203"/>
    <lineage>
        <taxon>Eukaryota</taxon>
        <taxon>Fungi</taxon>
        <taxon>Dikarya</taxon>
        <taxon>Ascomycota</taxon>
        <taxon>Pezizomycotina</taxon>
        <taxon>Sordariomycetes</taxon>
        <taxon>Hypocreomycetidae</taxon>
        <taxon>Hypocreales</taxon>
        <taxon>Ophiocordycipitaceae</taxon>
        <taxon>Purpureocillium</taxon>
    </lineage>
</organism>
<comment type="caution">
    <text evidence="2">The sequence shown here is derived from an EMBL/GenBank/DDBJ whole genome shotgun (WGS) entry which is preliminary data.</text>
</comment>
<gene>
    <name evidence="2" type="ORF">Purlil1_8855</name>
</gene>
<feature type="region of interest" description="Disordered" evidence="1">
    <location>
        <begin position="44"/>
        <end position="65"/>
    </location>
</feature>
<keyword evidence="3" id="KW-1185">Reference proteome</keyword>
<proteinExistence type="predicted"/>
<protein>
    <submittedName>
        <fullName evidence="2">Uncharacterized protein</fullName>
    </submittedName>
</protein>
<accession>A0ABR0BSA3</accession>
<dbReference type="Proteomes" id="UP001287286">
    <property type="component" value="Unassembled WGS sequence"/>
</dbReference>
<evidence type="ECO:0000313" key="3">
    <source>
        <dbReference type="Proteomes" id="UP001287286"/>
    </source>
</evidence>